<name>A0ACC0DME6_9PEZI</name>
<sequence length="295" mass="32662">MNASLGRILGSGPSNVSVDNFAERLDRVTRSVCSHYNRDKGHDDQTRQRHALVVRGYNPREEMNAAARMLKDPEGLTATDSEWAVGSWWKPHLSLAFWALTIIRSPAKSVRQLNPDDKTELLALKADIDADHKWGDLRALIAGQTEWDAYESKNDPKGQLKILFVKLLSLADILCVTPSGSENDKDYREWKNREAKGIAVDEAANTNRADLYCVWGNTLLPCFLAGDPKQLPPAVLSAGVTDAEGNLFHRHVKDAKISALVFYQASGVPTYLPPSRLAHEGHLSVVELDGIEILT</sequence>
<proteinExistence type="predicted"/>
<protein>
    <submittedName>
        <fullName evidence="1">Uncharacterized protein</fullName>
    </submittedName>
</protein>
<organism evidence="1 2">
    <name type="scientific">Hypoxylon rubiginosum</name>
    <dbReference type="NCBI Taxonomy" id="110542"/>
    <lineage>
        <taxon>Eukaryota</taxon>
        <taxon>Fungi</taxon>
        <taxon>Dikarya</taxon>
        <taxon>Ascomycota</taxon>
        <taxon>Pezizomycotina</taxon>
        <taxon>Sordariomycetes</taxon>
        <taxon>Xylariomycetidae</taxon>
        <taxon>Xylariales</taxon>
        <taxon>Hypoxylaceae</taxon>
        <taxon>Hypoxylon</taxon>
    </lineage>
</organism>
<dbReference type="Proteomes" id="UP001497680">
    <property type="component" value="Unassembled WGS sequence"/>
</dbReference>
<reference evidence="1 2" key="1">
    <citation type="journal article" date="2022" name="New Phytol.">
        <title>Ecological generalism drives hyperdiversity of secondary metabolite gene clusters in xylarialean endophytes.</title>
        <authorList>
            <person name="Franco M.E.E."/>
            <person name="Wisecaver J.H."/>
            <person name="Arnold A.E."/>
            <person name="Ju Y.M."/>
            <person name="Slot J.C."/>
            <person name="Ahrendt S."/>
            <person name="Moore L.P."/>
            <person name="Eastman K.E."/>
            <person name="Scott K."/>
            <person name="Konkel Z."/>
            <person name="Mondo S.J."/>
            <person name="Kuo A."/>
            <person name="Hayes R.D."/>
            <person name="Haridas S."/>
            <person name="Andreopoulos B."/>
            <person name="Riley R."/>
            <person name="LaButti K."/>
            <person name="Pangilinan J."/>
            <person name="Lipzen A."/>
            <person name="Amirebrahimi M."/>
            <person name="Yan J."/>
            <person name="Adam C."/>
            <person name="Keymanesh K."/>
            <person name="Ng V."/>
            <person name="Louie K."/>
            <person name="Northen T."/>
            <person name="Drula E."/>
            <person name="Henrissat B."/>
            <person name="Hsieh H.M."/>
            <person name="Youens-Clark K."/>
            <person name="Lutzoni F."/>
            <person name="Miadlikowska J."/>
            <person name="Eastwood D.C."/>
            <person name="Hamelin R.C."/>
            <person name="Grigoriev I.V."/>
            <person name="U'Ren J.M."/>
        </authorList>
    </citation>
    <scope>NUCLEOTIDE SEQUENCE [LARGE SCALE GENOMIC DNA]</scope>
    <source>
        <strain evidence="1 2">ER1909</strain>
    </source>
</reference>
<keyword evidence="2" id="KW-1185">Reference proteome</keyword>
<evidence type="ECO:0000313" key="2">
    <source>
        <dbReference type="Proteomes" id="UP001497680"/>
    </source>
</evidence>
<comment type="caution">
    <text evidence="1">The sequence shown here is derived from an EMBL/GenBank/DDBJ whole genome shotgun (WGS) entry which is preliminary data.</text>
</comment>
<dbReference type="EMBL" id="MU394280">
    <property type="protein sequence ID" value="KAI6094022.1"/>
    <property type="molecule type" value="Genomic_DNA"/>
</dbReference>
<accession>A0ACC0DME6</accession>
<gene>
    <name evidence="1" type="ORF">F4821DRAFT_9361</name>
</gene>
<evidence type="ECO:0000313" key="1">
    <source>
        <dbReference type="EMBL" id="KAI6094022.1"/>
    </source>
</evidence>